<evidence type="ECO:0000256" key="5">
    <source>
        <dbReference type="ARBA" id="ARBA00023268"/>
    </source>
</evidence>
<dbReference type="InterPro" id="IPR021109">
    <property type="entry name" value="Peptidase_aspartic_dom_sf"/>
</dbReference>
<organism evidence="11 12">
    <name type="scientific">Phytophthora megakarya</name>
    <dbReference type="NCBI Taxonomy" id="4795"/>
    <lineage>
        <taxon>Eukaryota</taxon>
        <taxon>Sar</taxon>
        <taxon>Stramenopiles</taxon>
        <taxon>Oomycota</taxon>
        <taxon>Peronosporomycetes</taxon>
        <taxon>Peronosporales</taxon>
        <taxon>Peronosporaceae</taxon>
        <taxon>Phytophthora</taxon>
    </lineage>
</organism>
<dbReference type="GO" id="GO:0004519">
    <property type="term" value="F:endonuclease activity"/>
    <property type="evidence" value="ECO:0007669"/>
    <property type="project" value="UniProtKB-KW"/>
</dbReference>
<keyword evidence="3" id="KW-0540">Nuclease</keyword>
<keyword evidence="11" id="KW-0695">RNA-directed DNA polymerase</keyword>
<dbReference type="PANTHER" id="PTHR37984:SF5">
    <property type="entry name" value="PROTEIN NYNRIN-LIKE"/>
    <property type="match status" value="1"/>
</dbReference>
<accession>A0A225WSS7</accession>
<dbReference type="PANTHER" id="PTHR37984">
    <property type="entry name" value="PROTEIN CBG26694"/>
    <property type="match status" value="1"/>
</dbReference>
<feature type="domain" description="Reverse transcriptase" evidence="7">
    <location>
        <begin position="338"/>
        <end position="467"/>
    </location>
</feature>
<dbReference type="Pfam" id="PF17919">
    <property type="entry name" value="RT_RNaseH_2"/>
    <property type="match status" value="1"/>
</dbReference>
<keyword evidence="4" id="KW-0378">Hydrolase</keyword>
<evidence type="ECO:0000259" key="8">
    <source>
        <dbReference type="Pfam" id="PF03732"/>
    </source>
</evidence>
<dbReference type="Pfam" id="PF00078">
    <property type="entry name" value="RVT_1"/>
    <property type="match status" value="1"/>
</dbReference>
<dbReference type="Pfam" id="PF03732">
    <property type="entry name" value="Retrotrans_gag"/>
    <property type="match status" value="1"/>
</dbReference>
<feature type="domain" description="Retrotransposon gag" evidence="8">
    <location>
        <begin position="44"/>
        <end position="136"/>
    </location>
</feature>
<dbReference type="InterPro" id="IPR050951">
    <property type="entry name" value="Retrovirus_Pol_polyprotein"/>
</dbReference>
<keyword evidence="4" id="KW-0255">Endonuclease</keyword>
<evidence type="ECO:0000259" key="9">
    <source>
        <dbReference type="Pfam" id="PF17919"/>
    </source>
</evidence>
<dbReference type="Pfam" id="PF24626">
    <property type="entry name" value="SH3_Tf2-1"/>
    <property type="match status" value="1"/>
</dbReference>
<dbReference type="Gene3D" id="2.40.70.10">
    <property type="entry name" value="Acid Proteases"/>
    <property type="match status" value="1"/>
</dbReference>
<proteinExistence type="predicted"/>
<sequence length="879" mass="99516">METSTYPGIGSDRLPLIRWFREIDIAIASRLIEAPSAKVNFLLSRLTEKAKEWALGKLVVDPLAFPTLEEIQRDLRLAFKPPQDESRVRSAFFALKQGKMSMHDYVHKIRHLASCIVTKPIDMASQVHVFVSGIREGMTRYCLTRADPDSLEQSFTLALREDYVGSGEVEVKLADGKAHRVARREVSLSYTFGGFRSNDDFLVIEMNYDGFRSNDNFLVIEMNYAFNFILGIPWLARYQPEIDWLAQSLKRRRGFDIPVPADELNSVKAEEKLSRPKNAEPKLTREKRFGAQSWEVLRDSGNPVYDTAREFADIFPEKIPAEFPADRDANPAEGHGVKFMAGNVIFSAIDLTDGFYQILMREGDVPLTAVSTLSDMLWDWLVLPQVLRNAPAAFNRMVSHVLRPLRDFASSYFDDILVHSRAEGNLSVIDVHLKHLRQVFQVMRDNKLYTNLKKCVFCAPGIPVLGCYVGKDGVRADPEKHKYKKDYAKFIQPLSALLKKDTTWVWREGHQAAFDSVKRNLSSAPFLMLADESKSFHVVCDASDFAIGCALMQFDDEGRERELLAMRYALVKFRVYLLGEETFAVYADHASLRTAMKSRHLSQRMAQRLSFSPSTTSWYTKPGKNNIPADALSRRPDYDPRDGLDRQTGLNLTSVVPTMSLRDEIATAYEHDTQYAGTLSHLSAPCEATLEALPRSIRSHIERYRLDGSLLAYSIDRFDAPRVVVRIIHEYHDAPTSGHLGRGDRSSAVANLANKLAPRFIGPFKIVKILGDAYILDIPTLLRLHPTFFVGRLKRYRPAEIPRFDHKEALVGMRWAPHPTYLSRHRSTTLAQAIVSAAQSAVSKSENETLNANADDDELEKENENAILASTRVDVARHD</sequence>
<dbReference type="AlphaFoldDB" id="A0A225WSS7"/>
<dbReference type="InterPro" id="IPR041577">
    <property type="entry name" value="RT_RNaseH_2"/>
</dbReference>
<evidence type="ECO:0000313" key="12">
    <source>
        <dbReference type="Proteomes" id="UP000198211"/>
    </source>
</evidence>
<feature type="domain" description="Reverse transcriptase/retrotransposon-derived protein RNase H-like" evidence="9">
    <location>
        <begin position="506"/>
        <end position="560"/>
    </location>
</feature>
<dbReference type="GO" id="GO:0003964">
    <property type="term" value="F:RNA-directed DNA polymerase activity"/>
    <property type="evidence" value="ECO:0007669"/>
    <property type="project" value="UniProtKB-KW"/>
</dbReference>
<dbReference type="Proteomes" id="UP000198211">
    <property type="component" value="Unassembled WGS sequence"/>
</dbReference>
<keyword evidence="12" id="KW-1185">Reference proteome</keyword>
<keyword evidence="1" id="KW-0808">Transferase</keyword>
<dbReference type="InterPro" id="IPR056924">
    <property type="entry name" value="SH3_Tf2-1"/>
</dbReference>
<dbReference type="EMBL" id="NBNE01000303">
    <property type="protein sequence ID" value="OWZ20651.1"/>
    <property type="molecule type" value="Genomic_DNA"/>
</dbReference>
<feature type="region of interest" description="Disordered" evidence="6">
    <location>
        <begin position="621"/>
        <end position="646"/>
    </location>
</feature>
<feature type="domain" description="Tf2-1-like SH3-like" evidence="10">
    <location>
        <begin position="751"/>
        <end position="797"/>
    </location>
</feature>
<evidence type="ECO:0000256" key="1">
    <source>
        <dbReference type="ARBA" id="ARBA00022679"/>
    </source>
</evidence>
<dbReference type="CDD" id="cd09274">
    <property type="entry name" value="RNase_HI_RT_Ty3"/>
    <property type="match status" value="1"/>
</dbReference>
<evidence type="ECO:0000313" key="11">
    <source>
        <dbReference type="EMBL" id="OWZ20651.1"/>
    </source>
</evidence>
<dbReference type="Gene3D" id="3.30.70.270">
    <property type="match status" value="2"/>
</dbReference>
<comment type="caution">
    <text evidence="11">The sequence shown here is derived from an EMBL/GenBank/DDBJ whole genome shotgun (WGS) entry which is preliminary data.</text>
</comment>
<gene>
    <name evidence="11" type="ORF">PHMEG_0004911</name>
</gene>
<evidence type="ECO:0000259" key="10">
    <source>
        <dbReference type="Pfam" id="PF24626"/>
    </source>
</evidence>
<protein>
    <submittedName>
        <fullName evidence="11">Reverse transcriptase</fullName>
    </submittedName>
</protein>
<dbReference type="InterPro" id="IPR043502">
    <property type="entry name" value="DNA/RNA_pol_sf"/>
</dbReference>
<reference evidence="12" key="1">
    <citation type="submission" date="2017-03" db="EMBL/GenBank/DDBJ databases">
        <title>Phytopthora megakarya and P. palmivora, two closely related causual agents of cacao black pod achieved similar genome size and gene model numbers by different mechanisms.</title>
        <authorList>
            <person name="Ali S."/>
            <person name="Shao J."/>
            <person name="Larry D.J."/>
            <person name="Kronmiller B."/>
            <person name="Shen D."/>
            <person name="Strem M.D."/>
            <person name="Melnick R.L."/>
            <person name="Guiltinan M.J."/>
            <person name="Tyler B.M."/>
            <person name="Meinhardt L.W."/>
            <person name="Bailey B.A."/>
        </authorList>
    </citation>
    <scope>NUCLEOTIDE SEQUENCE [LARGE SCALE GENOMIC DNA]</scope>
    <source>
        <strain evidence="12">zdho120</strain>
    </source>
</reference>
<evidence type="ECO:0000256" key="6">
    <source>
        <dbReference type="SAM" id="MobiDB-lite"/>
    </source>
</evidence>
<keyword evidence="5" id="KW-0511">Multifunctional enzyme</keyword>
<name>A0A225WSS7_9STRA</name>
<dbReference type="InterPro" id="IPR005162">
    <property type="entry name" value="Retrotrans_gag_dom"/>
</dbReference>
<dbReference type="SUPFAM" id="SSF56672">
    <property type="entry name" value="DNA/RNA polymerases"/>
    <property type="match status" value="1"/>
</dbReference>
<dbReference type="Gene3D" id="3.10.10.10">
    <property type="entry name" value="HIV Type 1 Reverse Transcriptase, subunit A, domain 1"/>
    <property type="match status" value="1"/>
</dbReference>
<evidence type="ECO:0000256" key="2">
    <source>
        <dbReference type="ARBA" id="ARBA00022695"/>
    </source>
</evidence>
<dbReference type="InterPro" id="IPR000477">
    <property type="entry name" value="RT_dom"/>
</dbReference>
<dbReference type="InterPro" id="IPR043128">
    <property type="entry name" value="Rev_trsase/Diguanyl_cyclase"/>
</dbReference>
<evidence type="ECO:0000256" key="3">
    <source>
        <dbReference type="ARBA" id="ARBA00022722"/>
    </source>
</evidence>
<evidence type="ECO:0000256" key="4">
    <source>
        <dbReference type="ARBA" id="ARBA00022759"/>
    </source>
</evidence>
<feature type="compositionally biased region" description="Basic and acidic residues" evidence="6">
    <location>
        <begin position="632"/>
        <end position="645"/>
    </location>
</feature>
<keyword evidence="2" id="KW-0548">Nucleotidyltransferase</keyword>
<dbReference type="CDD" id="cd01647">
    <property type="entry name" value="RT_LTR"/>
    <property type="match status" value="1"/>
</dbReference>
<evidence type="ECO:0000259" key="7">
    <source>
        <dbReference type="Pfam" id="PF00078"/>
    </source>
</evidence>